<protein>
    <submittedName>
        <fullName evidence="1">Uncharacterized protein</fullName>
    </submittedName>
</protein>
<proteinExistence type="predicted"/>
<dbReference type="Proteomes" id="UP000277204">
    <property type="component" value="Unassembled WGS sequence"/>
</dbReference>
<accession>A0A3P8BMN9</accession>
<reference evidence="1 2" key="1">
    <citation type="submission" date="2018-11" db="EMBL/GenBank/DDBJ databases">
        <authorList>
            <consortium name="Pathogen Informatics"/>
        </authorList>
    </citation>
    <scope>NUCLEOTIDE SEQUENCE [LARGE SCALE GENOMIC DNA]</scope>
    <source>
        <strain evidence="1 2">Zambia</strain>
    </source>
</reference>
<keyword evidence="2" id="KW-1185">Reference proteome</keyword>
<dbReference type="AlphaFoldDB" id="A0A3P8BMN9"/>
<name>A0A3P8BMN9_9TREM</name>
<evidence type="ECO:0000313" key="1">
    <source>
        <dbReference type="EMBL" id="VDP27162.1"/>
    </source>
</evidence>
<sequence>MTYELLLYNLQFLSYGLSNNYYLHYSQPLLARYCTNVIFYFMVRCGLFD</sequence>
<evidence type="ECO:0000313" key="2">
    <source>
        <dbReference type="Proteomes" id="UP000277204"/>
    </source>
</evidence>
<gene>
    <name evidence="1" type="ORF">SMRZ_LOCUS18276</name>
</gene>
<dbReference type="EMBL" id="UZAI01017601">
    <property type="protein sequence ID" value="VDP27162.1"/>
    <property type="molecule type" value="Genomic_DNA"/>
</dbReference>
<organism evidence="1 2">
    <name type="scientific">Schistosoma margrebowiei</name>
    <dbReference type="NCBI Taxonomy" id="48269"/>
    <lineage>
        <taxon>Eukaryota</taxon>
        <taxon>Metazoa</taxon>
        <taxon>Spiralia</taxon>
        <taxon>Lophotrochozoa</taxon>
        <taxon>Platyhelminthes</taxon>
        <taxon>Trematoda</taxon>
        <taxon>Digenea</taxon>
        <taxon>Strigeidida</taxon>
        <taxon>Schistosomatoidea</taxon>
        <taxon>Schistosomatidae</taxon>
        <taxon>Schistosoma</taxon>
    </lineage>
</organism>